<dbReference type="GO" id="GO:0016301">
    <property type="term" value="F:kinase activity"/>
    <property type="evidence" value="ECO:0007669"/>
    <property type="project" value="UniProtKB-KW"/>
</dbReference>
<evidence type="ECO:0000256" key="2">
    <source>
        <dbReference type="ARBA" id="ARBA00022679"/>
    </source>
</evidence>
<evidence type="ECO:0000256" key="6">
    <source>
        <dbReference type="ARBA" id="ARBA00022771"/>
    </source>
</evidence>
<name>A0A6P7T553_9MOLL</name>
<dbReference type="Pfam" id="PF13676">
    <property type="entry name" value="TIR_2"/>
    <property type="match status" value="1"/>
</dbReference>
<protein>
    <recommendedName>
        <fullName evidence="1">non-specific serine/threonine protein kinase</fullName>
        <ecNumber evidence="1">2.7.11.1</ecNumber>
    </recommendedName>
</protein>
<proteinExistence type="predicted"/>
<keyword evidence="4" id="KW-0677">Repeat</keyword>
<dbReference type="PROSITE" id="PS51065">
    <property type="entry name" value="NHR"/>
    <property type="match status" value="1"/>
</dbReference>
<dbReference type="SUPFAM" id="SSF47986">
    <property type="entry name" value="DEATH domain"/>
    <property type="match status" value="1"/>
</dbReference>
<evidence type="ECO:0000259" key="13">
    <source>
        <dbReference type="PROSITE" id="PS50017"/>
    </source>
</evidence>
<dbReference type="InterPro" id="IPR000157">
    <property type="entry name" value="TIR_dom"/>
</dbReference>
<evidence type="ECO:0000259" key="15">
    <source>
        <dbReference type="PROSITE" id="PS51065"/>
    </source>
</evidence>
<feature type="domain" description="Death" evidence="13">
    <location>
        <begin position="965"/>
        <end position="1031"/>
    </location>
</feature>
<feature type="domain" description="NHR" evidence="15">
    <location>
        <begin position="1"/>
        <end position="156"/>
    </location>
</feature>
<dbReference type="Gene3D" id="3.40.50.10140">
    <property type="entry name" value="Toll/interleukin-1 receptor homology (TIR) domain"/>
    <property type="match status" value="1"/>
</dbReference>
<keyword evidence="9" id="KW-0067">ATP-binding</keyword>
<keyword evidence="3" id="KW-0479">Metal-binding</keyword>
<dbReference type="FunFam" id="2.60.120.920:FF:000005">
    <property type="entry name" value="Putative E3 ubiquitin-protein ligase NEURL1B"/>
    <property type="match status" value="1"/>
</dbReference>
<dbReference type="SUPFAM" id="SSF52200">
    <property type="entry name" value="Toll/Interleukin receptor TIR domain"/>
    <property type="match status" value="1"/>
</dbReference>
<dbReference type="InterPro" id="IPR020859">
    <property type="entry name" value="ROC"/>
</dbReference>
<keyword evidence="6" id="KW-0863">Zinc-finger</keyword>
<dbReference type="InterPro" id="IPR036388">
    <property type="entry name" value="WH-like_DNA-bd_sf"/>
</dbReference>
<dbReference type="PROSITE" id="PS51424">
    <property type="entry name" value="ROC"/>
    <property type="match status" value="1"/>
</dbReference>
<evidence type="ECO:0000256" key="10">
    <source>
        <dbReference type="ARBA" id="ARBA00047899"/>
    </source>
</evidence>
<evidence type="ECO:0000259" key="16">
    <source>
        <dbReference type="PROSITE" id="PS51424"/>
    </source>
</evidence>
<dbReference type="InterPro" id="IPR032171">
    <property type="entry name" value="COR-A"/>
</dbReference>
<dbReference type="Pfam" id="PF00531">
    <property type="entry name" value="Death"/>
    <property type="match status" value="1"/>
</dbReference>
<dbReference type="PROSITE" id="PS50017">
    <property type="entry name" value="DEATH_DOMAIN"/>
    <property type="match status" value="1"/>
</dbReference>
<dbReference type="PANTHER" id="PTHR47508">
    <property type="entry name" value="SAM DOMAIN-CONTAINING PROTEIN-RELATED"/>
    <property type="match status" value="1"/>
</dbReference>
<dbReference type="SMART" id="SM00588">
    <property type="entry name" value="NEUZ"/>
    <property type="match status" value="1"/>
</dbReference>
<reference evidence="18" key="1">
    <citation type="submission" date="2025-08" db="UniProtKB">
        <authorList>
            <consortium name="RefSeq"/>
        </authorList>
    </citation>
    <scope>IDENTIFICATION</scope>
</reference>
<dbReference type="EC" id="2.7.11.1" evidence="1"/>
<dbReference type="PANTHER" id="PTHR47508:SF4">
    <property type="match status" value="1"/>
</dbReference>
<keyword evidence="8" id="KW-0862">Zinc</keyword>
<dbReference type="Gene3D" id="3.30.70.1390">
    <property type="entry name" value="ROC domain from the Parkinson's disease-associated leucine-rich repeat kinase 2"/>
    <property type="match status" value="2"/>
</dbReference>
<evidence type="ECO:0000256" key="5">
    <source>
        <dbReference type="ARBA" id="ARBA00022741"/>
    </source>
</evidence>
<feature type="region of interest" description="Disordered" evidence="12">
    <location>
        <begin position="1186"/>
        <end position="1225"/>
    </location>
</feature>
<evidence type="ECO:0000259" key="14">
    <source>
        <dbReference type="PROSITE" id="PS50104"/>
    </source>
</evidence>
<evidence type="ECO:0000256" key="11">
    <source>
        <dbReference type="ARBA" id="ARBA00048679"/>
    </source>
</evidence>
<dbReference type="GO" id="GO:0007165">
    <property type="term" value="P:signal transduction"/>
    <property type="evidence" value="ECO:0007669"/>
    <property type="project" value="InterPro"/>
</dbReference>
<evidence type="ECO:0000256" key="4">
    <source>
        <dbReference type="ARBA" id="ARBA00022737"/>
    </source>
</evidence>
<dbReference type="Pfam" id="PF16095">
    <property type="entry name" value="COR-A"/>
    <property type="match status" value="1"/>
</dbReference>
<evidence type="ECO:0000256" key="9">
    <source>
        <dbReference type="ARBA" id="ARBA00022840"/>
    </source>
</evidence>
<dbReference type="Gene3D" id="1.10.533.10">
    <property type="entry name" value="Death Domain, Fas"/>
    <property type="match status" value="1"/>
</dbReference>
<keyword evidence="5" id="KW-0547">Nucleotide-binding</keyword>
<dbReference type="KEGG" id="osn:115219837"/>
<dbReference type="Gene3D" id="2.60.120.920">
    <property type="match status" value="1"/>
</dbReference>
<organism evidence="17 18">
    <name type="scientific">Octopus sinensis</name>
    <name type="common">East Asian common octopus</name>
    <dbReference type="NCBI Taxonomy" id="2607531"/>
    <lineage>
        <taxon>Eukaryota</taxon>
        <taxon>Metazoa</taxon>
        <taxon>Spiralia</taxon>
        <taxon>Lophotrochozoa</taxon>
        <taxon>Mollusca</taxon>
        <taxon>Cephalopoda</taxon>
        <taxon>Coleoidea</taxon>
        <taxon>Octopodiformes</taxon>
        <taxon>Octopoda</taxon>
        <taxon>Incirrata</taxon>
        <taxon>Octopodidae</taxon>
        <taxon>Octopus</taxon>
    </lineage>
</organism>
<evidence type="ECO:0000256" key="1">
    <source>
        <dbReference type="ARBA" id="ARBA00012513"/>
    </source>
</evidence>
<dbReference type="InterPro" id="IPR000488">
    <property type="entry name" value="Death_dom"/>
</dbReference>
<evidence type="ECO:0000256" key="3">
    <source>
        <dbReference type="ARBA" id="ARBA00022723"/>
    </source>
</evidence>
<dbReference type="InterPro" id="IPR043136">
    <property type="entry name" value="B30.2/SPRY_sf"/>
</dbReference>
<keyword evidence="2" id="KW-0808">Transferase</keyword>
<dbReference type="SUPFAM" id="SSF52540">
    <property type="entry name" value="P-loop containing nucleoside triphosphate hydrolases"/>
    <property type="match status" value="1"/>
</dbReference>
<evidence type="ECO:0000313" key="17">
    <source>
        <dbReference type="Proteomes" id="UP000515154"/>
    </source>
</evidence>
<feature type="compositionally biased region" description="Polar residues" evidence="12">
    <location>
        <begin position="1186"/>
        <end position="1215"/>
    </location>
</feature>
<dbReference type="InterPro" id="IPR035897">
    <property type="entry name" value="Toll_tir_struct_dom_sf"/>
</dbReference>
<gene>
    <name evidence="18" type="primary">LOC115219837</name>
</gene>
<feature type="domain" description="Roc" evidence="16">
    <location>
        <begin position="181"/>
        <end position="550"/>
    </location>
</feature>
<sequence>MRFHHVHGSAVTLSNNRLHANRDEKHFCDGIVFGDQPLKIGVRISLQMTCITTWKGALRIGVTSNDPQCFLEQHTLPRYLYPDLVKQEGYWARLVNEKFAVSYHIITFYVNSIGELQLFVNNHYIGVLLNGIPTHLQLWFLLDLYGNTSAVKLVITDDTPKEIFVRGEAAIKAYEKACCSGSEAVYRTRLMLVGKDRVGKTSLKRSLLGQKDDQPLESTDGVDLSESCSFNTSDSKAWRLNLNGENVDKEQHQKTDAPRDIIGGVAALEEEFTDSSALNVYLEMVLHQKEKELKNKNNFQKNDKKTEKENRSYSTMLGCSTGSKVSPGAVTQVPQQLLKGIQADAIEKLQAMLELQSPEKWLAENQCEKTFESSMEIPQQEVTLDIWDFAGQAVYYTTHQVFLSSRAVYVIVFNICDDLSTSPITKFTNDSNLEDQTVENMSNLGYIDYWMKSIHAHSAENTKNTITNSTLSPPIFIVGTHRNSLDDDQDILKQMVKEKFNALEEFLIGKPYYKHIIKPFFAVENYGSEDEEDVQICLLREHIQKVALQEPYMGEKIPTRWLQFEDIINQLIDNSNNYASIDQVADLALDIGIEDEQEVQTMLDFYHDLGVIIYYGGSLSAVDNILRSLVILNLQWLVEMFRRVITANYPLNQDSVYVEKRQQLEKYGLLDEQLINYLWNDELEHKAALLGLLQKFDLICKRIPSKVDNSKGASYYVPSMFHLPRDNKKLHPGNSDVVTFYLNFHGFLPEALFHRILAHTIHWSQECGGSEPYLYYRVARLFLDSEHDFILEMLPSSYAKIKVVVMRVAEAREEDVYISDNGQKAPLVTSPQAVAKVRNFLDTTLLRLREVWMKRISYSTSVSCPCGQLCDFHHISGCTAEICLHFLDLDECLSKKVICCGHRRMKTTFVQKWFPPHHTVALKKTILSNSLLESTKGNFEKEIADLPYWIKSAAKLLNNGVENLDWVCLANYLGYKKPKIDKFNNDLNPSLALLTDWILGSGNTQVSVDVLHTFLEKMSRYDIIDLLKQSREQSHCPQVFISYQWDSQDAVKALWDRLERAGISCWMDIGQMGGGDQLYNKIEQGIRNCKIILACVTPKYVISHLCNRELSLADGLRKPILPVMFESIVWPPPGGMALIFSNLVYIDMNGIGGHGSSGMTADLADKYKEIIHRISHYFINDENSKSTTESKSFVPSSVKPNQTSNEVNEVSPSLETTHEEHHVGSLNPHQEMNEQLTTHNSNHARTLSRTNVARATSRWRCGLCNVL</sequence>
<evidence type="ECO:0000256" key="7">
    <source>
        <dbReference type="ARBA" id="ARBA00022777"/>
    </source>
</evidence>
<dbReference type="Gene3D" id="1.10.10.10">
    <property type="entry name" value="Winged helix-like DNA-binding domain superfamily/Winged helix DNA-binding domain"/>
    <property type="match status" value="1"/>
</dbReference>
<dbReference type="GO" id="GO:0005524">
    <property type="term" value="F:ATP binding"/>
    <property type="evidence" value="ECO:0007669"/>
    <property type="project" value="UniProtKB-KW"/>
</dbReference>
<comment type="catalytic activity">
    <reaction evidence="11">
        <text>L-seryl-[protein] + ATP = O-phospho-L-seryl-[protein] + ADP + H(+)</text>
        <dbReference type="Rhea" id="RHEA:17989"/>
        <dbReference type="Rhea" id="RHEA-COMP:9863"/>
        <dbReference type="Rhea" id="RHEA-COMP:11604"/>
        <dbReference type="ChEBI" id="CHEBI:15378"/>
        <dbReference type="ChEBI" id="CHEBI:29999"/>
        <dbReference type="ChEBI" id="CHEBI:30616"/>
        <dbReference type="ChEBI" id="CHEBI:83421"/>
        <dbReference type="ChEBI" id="CHEBI:456216"/>
        <dbReference type="EC" id="2.7.11.1"/>
    </reaction>
</comment>
<dbReference type="Proteomes" id="UP000515154">
    <property type="component" value="Linkage group LG15"/>
</dbReference>
<evidence type="ECO:0000313" key="18">
    <source>
        <dbReference type="RefSeq" id="XP_029645983.1"/>
    </source>
</evidence>
<dbReference type="Gene3D" id="3.40.50.300">
    <property type="entry name" value="P-loop containing nucleotide triphosphate hydrolases"/>
    <property type="match status" value="1"/>
</dbReference>
<evidence type="ECO:0000256" key="12">
    <source>
        <dbReference type="SAM" id="MobiDB-lite"/>
    </source>
</evidence>
<dbReference type="InterPro" id="IPR011029">
    <property type="entry name" value="DEATH-like_dom_sf"/>
</dbReference>
<dbReference type="AlphaFoldDB" id="A0A6P7T553"/>
<dbReference type="PROSITE" id="PS50104">
    <property type="entry name" value="TIR"/>
    <property type="match status" value="1"/>
</dbReference>
<dbReference type="InterPro" id="IPR027417">
    <property type="entry name" value="P-loop_NTPase"/>
</dbReference>
<dbReference type="InterPro" id="IPR006573">
    <property type="entry name" value="NHR_dom"/>
</dbReference>
<dbReference type="Pfam" id="PF08477">
    <property type="entry name" value="Roc"/>
    <property type="match status" value="1"/>
</dbReference>
<keyword evidence="17" id="KW-1185">Reference proteome</keyword>
<dbReference type="Pfam" id="PF07177">
    <property type="entry name" value="Neuralized"/>
    <property type="match status" value="1"/>
</dbReference>
<dbReference type="GO" id="GO:0008270">
    <property type="term" value="F:zinc ion binding"/>
    <property type="evidence" value="ECO:0007669"/>
    <property type="project" value="UniProtKB-KW"/>
</dbReference>
<evidence type="ECO:0000256" key="8">
    <source>
        <dbReference type="ARBA" id="ARBA00022833"/>
    </source>
</evidence>
<accession>A0A6P7T553</accession>
<feature type="domain" description="TIR" evidence="14">
    <location>
        <begin position="1035"/>
        <end position="1148"/>
    </location>
</feature>
<comment type="catalytic activity">
    <reaction evidence="10">
        <text>L-threonyl-[protein] + ATP = O-phospho-L-threonyl-[protein] + ADP + H(+)</text>
        <dbReference type="Rhea" id="RHEA:46608"/>
        <dbReference type="Rhea" id="RHEA-COMP:11060"/>
        <dbReference type="Rhea" id="RHEA-COMP:11605"/>
        <dbReference type="ChEBI" id="CHEBI:15378"/>
        <dbReference type="ChEBI" id="CHEBI:30013"/>
        <dbReference type="ChEBI" id="CHEBI:30616"/>
        <dbReference type="ChEBI" id="CHEBI:61977"/>
        <dbReference type="ChEBI" id="CHEBI:456216"/>
        <dbReference type="EC" id="2.7.11.1"/>
    </reaction>
</comment>
<keyword evidence="7" id="KW-0418">Kinase</keyword>
<dbReference type="RefSeq" id="XP_029645983.1">
    <property type="nucleotide sequence ID" value="XM_029790123.2"/>
</dbReference>